<keyword evidence="4 9" id="KW-0812">Transmembrane</keyword>
<dbReference type="Gene3D" id="1.20.1510.10">
    <property type="entry name" value="Cation efflux protein transmembrane domain"/>
    <property type="match status" value="1"/>
</dbReference>
<dbReference type="PANTHER" id="PTHR11562:SF17">
    <property type="entry name" value="RE54080P-RELATED"/>
    <property type="match status" value="1"/>
</dbReference>
<dbReference type="Proteomes" id="UP000294325">
    <property type="component" value="Chromosome"/>
</dbReference>
<evidence type="ECO:0000256" key="4">
    <source>
        <dbReference type="ARBA" id="ARBA00022692"/>
    </source>
</evidence>
<feature type="transmembrane region" description="Helical" evidence="9">
    <location>
        <begin position="88"/>
        <end position="107"/>
    </location>
</feature>
<evidence type="ECO:0000256" key="3">
    <source>
        <dbReference type="ARBA" id="ARBA00022448"/>
    </source>
</evidence>
<evidence type="ECO:0000256" key="2">
    <source>
        <dbReference type="ARBA" id="ARBA00008873"/>
    </source>
</evidence>
<dbReference type="OrthoDB" id="9809646at2"/>
<feature type="transmembrane region" description="Helical" evidence="9">
    <location>
        <begin position="163"/>
        <end position="181"/>
    </location>
</feature>
<gene>
    <name evidence="12" type="ORF">E3U44_03260</name>
</gene>
<dbReference type="SUPFAM" id="SSF160240">
    <property type="entry name" value="Cation efflux protein cytoplasmic domain-like"/>
    <property type="match status" value="1"/>
</dbReference>
<keyword evidence="13" id="KW-1185">Reference proteome</keyword>
<feature type="transmembrane region" description="Helical" evidence="9">
    <location>
        <begin position="47"/>
        <end position="68"/>
    </location>
</feature>
<dbReference type="Pfam" id="PF01545">
    <property type="entry name" value="Cation_efflux"/>
    <property type="match status" value="1"/>
</dbReference>
<dbReference type="EMBL" id="CP038033">
    <property type="protein sequence ID" value="QBQ53634.1"/>
    <property type="molecule type" value="Genomic_DNA"/>
</dbReference>
<dbReference type="InterPro" id="IPR036837">
    <property type="entry name" value="Cation_efflux_CTD_sf"/>
</dbReference>
<evidence type="ECO:0000259" key="11">
    <source>
        <dbReference type="Pfam" id="PF16916"/>
    </source>
</evidence>
<dbReference type="Pfam" id="PF16916">
    <property type="entry name" value="ZT_dimer"/>
    <property type="match status" value="1"/>
</dbReference>
<evidence type="ECO:0000313" key="12">
    <source>
        <dbReference type="EMBL" id="QBQ53634.1"/>
    </source>
</evidence>
<feature type="domain" description="Cation efflux protein cytoplasmic" evidence="11">
    <location>
        <begin position="227"/>
        <end position="291"/>
    </location>
</feature>
<evidence type="ECO:0000256" key="7">
    <source>
        <dbReference type="ARBA" id="ARBA00023065"/>
    </source>
</evidence>
<dbReference type="AlphaFoldDB" id="A0A4P7BWY7"/>
<dbReference type="InterPro" id="IPR050681">
    <property type="entry name" value="CDF/SLC30A"/>
</dbReference>
<dbReference type="NCBIfam" id="TIGR01297">
    <property type="entry name" value="CDF"/>
    <property type="match status" value="1"/>
</dbReference>
<feature type="transmembrane region" description="Helical" evidence="9">
    <location>
        <begin position="119"/>
        <end position="142"/>
    </location>
</feature>
<dbReference type="KEGG" id="nwr:E3U44_03260"/>
<evidence type="ECO:0000256" key="9">
    <source>
        <dbReference type="SAM" id="Phobius"/>
    </source>
</evidence>
<dbReference type="InterPro" id="IPR058533">
    <property type="entry name" value="Cation_efflux_TM"/>
</dbReference>
<evidence type="ECO:0000313" key="13">
    <source>
        <dbReference type="Proteomes" id="UP000294325"/>
    </source>
</evidence>
<keyword evidence="8 9" id="KW-0472">Membrane</keyword>
<name>A0A4P7BWY7_9GAMM</name>
<keyword evidence="5" id="KW-0862">Zinc</keyword>
<feature type="transmembrane region" description="Helical" evidence="9">
    <location>
        <begin position="187"/>
        <end position="204"/>
    </location>
</feature>
<dbReference type="InterPro" id="IPR027470">
    <property type="entry name" value="Cation_efflux_CTD"/>
</dbReference>
<reference evidence="12 13" key="1">
    <citation type="submission" date="2019-03" db="EMBL/GenBank/DDBJ databases">
        <title>The genome sequence of Nitrosococcus wardiae strain D1FHST reveals the archetypal metabolic capacity of ammonia-oxidizing Gammaproteobacteria.</title>
        <authorList>
            <person name="Wang L."/>
            <person name="Lim C.K."/>
            <person name="Hanson T.E."/>
            <person name="Dang H."/>
            <person name="Klotz M.G."/>
        </authorList>
    </citation>
    <scope>NUCLEOTIDE SEQUENCE [LARGE SCALE GENOMIC DNA]</scope>
    <source>
        <strain evidence="12 13">D1FHS</strain>
    </source>
</reference>
<organism evidence="12 13">
    <name type="scientific">Nitrosococcus wardiae</name>
    <dbReference type="NCBI Taxonomy" id="1814290"/>
    <lineage>
        <taxon>Bacteria</taxon>
        <taxon>Pseudomonadati</taxon>
        <taxon>Pseudomonadota</taxon>
        <taxon>Gammaproteobacteria</taxon>
        <taxon>Chromatiales</taxon>
        <taxon>Chromatiaceae</taxon>
        <taxon>Nitrosococcus</taxon>
    </lineage>
</organism>
<comment type="subcellular location">
    <subcellularLocation>
        <location evidence="1">Membrane</location>
        <topology evidence="1">Multi-pass membrane protein</topology>
    </subcellularLocation>
</comment>
<feature type="domain" description="Cation efflux protein transmembrane" evidence="10">
    <location>
        <begin position="22"/>
        <end position="212"/>
    </location>
</feature>
<dbReference type="GO" id="GO:0005886">
    <property type="term" value="C:plasma membrane"/>
    <property type="evidence" value="ECO:0007669"/>
    <property type="project" value="TreeGrafter"/>
</dbReference>
<keyword evidence="5" id="KW-0864">Zinc transport</keyword>
<evidence type="ECO:0000259" key="10">
    <source>
        <dbReference type="Pfam" id="PF01545"/>
    </source>
</evidence>
<keyword evidence="3" id="KW-0813">Transport</keyword>
<comment type="similarity">
    <text evidence="2">Belongs to the cation diffusion facilitator (CDF) transporter (TC 2.A.4) family. SLC30A subfamily.</text>
</comment>
<feature type="transmembrane region" description="Helical" evidence="9">
    <location>
        <begin position="21"/>
        <end position="41"/>
    </location>
</feature>
<protein>
    <submittedName>
        <fullName evidence="12">Cation diffusion facilitator family transporter</fullName>
    </submittedName>
</protein>
<evidence type="ECO:0000256" key="6">
    <source>
        <dbReference type="ARBA" id="ARBA00022989"/>
    </source>
</evidence>
<dbReference type="InterPro" id="IPR027469">
    <property type="entry name" value="Cation_efflux_TMD_sf"/>
</dbReference>
<keyword evidence="6 9" id="KW-1133">Transmembrane helix</keyword>
<evidence type="ECO:0000256" key="8">
    <source>
        <dbReference type="ARBA" id="ARBA00023136"/>
    </source>
</evidence>
<dbReference type="SUPFAM" id="SSF161111">
    <property type="entry name" value="Cation efflux protein transmembrane domain-like"/>
    <property type="match status" value="1"/>
</dbReference>
<dbReference type="InterPro" id="IPR002524">
    <property type="entry name" value="Cation_efflux"/>
</dbReference>
<sequence length="306" mass="33443">MSRVEVKEKKPHLPSRNERRVFWAALVTGAFTIVEAIGGILSGSLALLADAGHMLADTAALVLAWLAFRVGRKPADRRRSYGYQRLQVLAALINGVALFFIVGWILIEAMARLLEPVKVFGGIMLIVAAAGLLINLLAFAILHGGDHHNLNVRGALLHVWGDLLGSIAALTAAGVILGTGWTPIDPLLSLFVALLILRSACMLMRKSAHILLEGTPEWLDVEELRGRLIEAIPEVEDIHHVHVWLLTSENPLLTLHASVYQGANYDHTLVAIKECLRKQYGIDHSTVQIETHSCADKALSTRRKTG</sequence>
<evidence type="ECO:0000256" key="5">
    <source>
        <dbReference type="ARBA" id="ARBA00022906"/>
    </source>
</evidence>
<keyword evidence="7" id="KW-0406">Ion transport</keyword>
<dbReference type="RefSeq" id="WP_134356646.1">
    <property type="nucleotide sequence ID" value="NZ_CP038033.1"/>
</dbReference>
<accession>A0A4P7BWY7</accession>
<evidence type="ECO:0000256" key="1">
    <source>
        <dbReference type="ARBA" id="ARBA00004141"/>
    </source>
</evidence>
<dbReference type="GO" id="GO:0005385">
    <property type="term" value="F:zinc ion transmembrane transporter activity"/>
    <property type="evidence" value="ECO:0007669"/>
    <property type="project" value="TreeGrafter"/>
</dbReference>
<dbReference type="PANTHER" id="PTHR11562">
    <property type="entry name" value="CATION EFFLUX PROTEIN/ ZINC TRANSPORTER"/>
    <property type="match status" value="1"/>
</dbReference>
<proteinExistence type="inferred from homology"/>